<accession>A0ABS4SSE4</accession>
<sequence>MTTAPTTAGKEASDQDKLRAERRRILGIAWRILVEERRPLVALYLVLDLRQLAPLAVAARTEPPKRERSPFIYDMR</sequence>
<proteinExistence type="predicted"/>
<organism evidence="1 2">
    <name type="scientific">Azospirillum rugosum</name>
    <dbReference type="NCBI Taxonomy" id="416170"/>
    <lineage>
        <taxon>Bacteria</taxon>
        <taxon>Pseudomonadati</taxon>
        <taxon>Pseudomonadota</taxon>
        <taxon>Alphaproteobacteria</taxon>
        <taxon>Rhodospirillales</taxon>
        <taxon>Azospirillaceae</taxon>
        <taxon>Azospirillum</taxon>
    </lineage>
</organism>
<reference evidence="1 2" key="1">
    <citation type="submission" date="2021-03" db="EMBL/GenBank/DDBJ databases">
        <title>Genomic Encyclopedia of Type Strains, Phase III (KMG-III): the genomes of soil and plant-associated and newly described type strains.</title>
        <authorList>
            <person name="Whitman W."/>
        </authorList>
    </citation>
    <scope>NUCLEOTIDE SEQUENCE [LARGE SCALE GENOMIC DNA]</scope>
    <source>
        <strain evidence="1 2">IMMIB AFH-6</strain>
    </source>
</reference>
<keyword evidence="2" id="KW-1185">Reference proteome</keyword>
<evidence type="ECO:0000313" key="2">
    <source>
        <dbReference type="Proteomes" id="UP000781958"/>
    </source>
</evidence>
<gene>
    <name evidence="1" type="ORF">J2851_004099</name>
</gene>
<protein>
    <submittedName>
        <fullName evidence="1">Uncharacterized protein</fullName>
    </submittedName>
</protein>
<name>A0ABS4SSE4_9PROT</name>
<dbReference type="EMBL" id="JAGINP010000015">
    <property type="protein sequence ID" value="MBP2294310.1"/>
    <property type="molecule type" value="Genomic_DNA"/>
</dbReference>
<dbReference type="Proteomes" id="UP000781958">
    <property type="component" value="Unassembled WGS sequence"/>
</dbReference>
<dbReference type="RefSeq" id="WP_209768467.1">
    <property type="nucleotide sequence ID" value="NZ_JAGINP010000015.1"/>
</dbReference>
<comment type="caution">
    <text evidence="1">The sequence shown here is derived from an EMBL/GenBank/DDBJ whole genome shotgun (WGS) entry which is preliminary data.</text>
</comment>
<evidence type="ECO:0000313" key="1">
    <source>
        <dbReference type="EMBL" id="MBP2294310.1"/>
    </source>
</evidence>